<name>Q02C31_SOLUE</name>
<dbReference type="EMBL" id="CP000473">
    <property type="protein sequence ID" value="ABJ81385.1"/>
    <property type="molecule type" value="Genomic_DNA"/>
</dbReference>
<dbReference type="KEGG" id="sus:Acid_0373"/>
<dbReference type="InParanoid" id="Q02C31"/>
<dbReference type="AlphaFoldDB" id="Q02C31"/>
<reference evidence="1" key="1">
    <citation type="submission" date="2006-10" db="EMBL/GenBank/DDBJ databases">
        <title>Complete sequence of Solibacter usitatus Ellin6076.</title>
        <authorList>
            <consortium name="US DOE Joint Genome Institute"/>
            <person name="Copeland A."/>
            <person name="Lucas S."/>
            <person name="Lapidus A."/>
            <person name="Barry K."/>
            <person name="Detter J.C."/>
            <person name="Glavina del Rio T."/>
            <person name="Hammon N."/>
            <person name="Israni S."/>
            <person name="Dalin E."/>
            <person name="Tice H."/>
            <person name="Pitluck S."/>
            <person name="Thompson L.S."/>
            <person name="Brettin T."/>
            <person name="Bruce D."/>
            <person name="Han C."/>
            <person name="Tapia R."/>
            <person name="Gilna P."/>
            <person name="Schmutz J."/>
            <person name="Larimer F."/>
            <person name="Land M."/>
            <person name="Hauser L."/>
            <person name="Kyrpides N."/>
            <person name="Mikhailova N."/>
            <person name="Janssen P.H."/>
            <person name="Kuske C.R."/>
            <person name="Richardson P."/>
        </authorList>
    </citation>
    <scope>NUCLEOTIDE SEQUENCE</scope>
    <source>
        <strain evidence="1">Ellin6076</strain>
    </source>
</reference>
<dbReference type="OrthoDB" id="9938826at2"/>
<dbReference type="HOGENOM" id="CLU_2510934_0_0_0"/>
<dbReference type="STRING" id="234267.Acid_0373"/>
<evidence type="ECO:0000313" key="1">
    <source>
        <dbReference type="EMBL" id="ABJ81385.1"/>
    </source>
</evidence>
<sequence length="85" mass="9776">MQVSLTPHGEELLRQQLARGLGRSPEEVVERALETVAQQDVILTEEEKKRRREAVAAMLAFRETHHLTLEPGVRIQDLLHEGHKY</sequence>
<organism evidence="1">
    <name type="scientific">Solibacter usitatus (strain Ellin6076)</name>
    <dbReference type="NCBI Taxonomy" id="234267"/>
    <lineage>
        <taxon>Bacteria</taxon>
        <taxon>Pseudomonadati</taxon>
        <taxon>Acidobacteriota</taxon>
        <taxon>Terriglobia</taxon>
        <taxon>Bryobacterales</taxon>
        <taxon>Solibacteraceae</taxon>
        <taxon>Candidatus Solibacter</taxon>
    </lineage>
</organism>
<accession>Q02C31</accession>
<protein>
    <submittedName>
        <fullName evidence="1">Uncharacterized protein</fullName>
    </submittedName>
</protein>
<gene>
    <name evidence="1" type="ordered locus">Acid_0373</name>
</gene>
<proteinExistence type="predicted"/>